<dbReference type="RefSeq" id="WP_127906764.1">
    <property type="nucleotide sequence ID" value="NZ_RQXX01000003.1"/>
</dbReference>
<feature type="chain" id="PRO_5019056648" description="Ferrochelatase" evidence="2">
    <location>
        <begin position="20"/>
        <end position="63"/>
    </location>
</feature>
<keyword evidence="1" id="KW-0812">Transmembrane</keyword>
<feature type="signal peptide" evidence="2">
    <location>
        <begin position="1"/>
        <end position="19"/>
    </location>
</feature>
<dbReference type="EMBL" id="RQXX01000003">
    <property type="protein sequence ID" value="RVV98098.1"/>
    <property type="molecule type" value="Genomic_DNA"/>
</dbReference>
<evidence type="ECO:0000256" key="2">
    <source>
        <dbReference type="SAM" id="SignalP"/>
    </source>
</evidence>
<reference evidence="3 4" key="1">
    <citation type="submission" date="2018-11" db="EMBL/GenBank/DDBJ databases">
        <title>Mesobaculum littorinae gen. nov., sp. nov., isolated from Littorina scabra that represents a novel genus of the order Rhodobacteraceae.</title>
        <authorList>
            <person name="Li F."/>
        </authorList>
    </citation>
    <scope>NUCLEOTIDE SEQUENCE [LARGE SCALE GENOMIC DNA]</scope>
    <source>
        <strain evidence="3 4">M0103</strain>
    </source>
</reference>
<name>A0A438AHF2_9RHOB</name>
<proteinExistence type="predicted"/>
<keyword evidence="1" id="KW-0472">Membrane</keyword>
<sequence length="63" mass="6042">MKKLALATALSVAATGAFAGGLAPQPAPVMEAPVVVEETSSSSGGIVVPLLLLAVVAAVVAND</sequence>
<evidence type="ECO:0000313" key="3">
    <source>
        <dbReference type="EMBL" id="RVV98098.1"/>
    </source>
</evidence>
<evidence type="ECO:0000256" key="1">
    <source>
        <dbReference type="SAM" id="Phobius"/>
    </source>
</evidence>
<comment type="caution">
    <text evidence="3">The sequence shown here is derived from an EMBL/GenBank/DDBJ whole genome shotgun (WGS) entry which is preliminary data.</text>
</comment>
<evidence type="ECO:0000313" key="4">
    <source>
        <dbReference type="Proteomes" id="UP000285908"/>
    </source>
</evidence>
<keyword evidence="2" id="KW-0732">Signal</keyword>
<keyword evidence="1" id="KW-1133">Transmembrane helix</keyword>
<organism evidence="3 4">
    <name type="scientific">Mesobaculum littorinae</name>
    <dbReference type="NCBI Taxonomy" id="2486419"/>
    <lineage>
        <taxon>Bacteria</taxon>
        <taxon>Pseudomonadati</taxon>
        <taxon>Pseudomonadota</taxon>
        <taxon>Alphaproteobacteria</taxon>
        <taxon>Rhodobacterales</taxon>
        <taxon>Roseobacteraceae</taxon>
        <taxon>Mesobaculum</taxon>
    </lineage>
</organism>
<keyword evidence="4" id="KW-1185">Reference proteome</keyword>
<feature type="transmembrane region" description="Helical" evidence="1">
    <location>
        <begin position="43"/>
        <end position="61"/>
    </location>
</feature>
<gene>
    <name evidence="3" type="ORF">EKE94_11620</name>
</gene>
<dbReference type="Proteomes" id="UP000285908">
    <property type="component" value="Unassembled WGS sequence"/>
</dbReference>
<dbReference type="AlphaFoldDB" id="A0A438AHF2"/>
<evidence type="ECO:0008006" key="5">
    <source>
        <dbReference type="Google" id="ProtNLM"/>
    </source>
</evidence>
<protein>
    <recommendedName>
        <fullName evidence="5">Ferrochelatase</fullName>
    </recommendedName>
</protein>
<accession>A0A438AHF2</accession>